<dbReference type="PANTHER" id="PTHR43280">
    <property type="entry name" value="ARAC-FAMILY TRANSCRIPTIONAL REGULATOR"/>
    <property type="match status" value="1"/>
</dbReference>
<evidence type="ECO:0000256" key="2">
    <source>
        <dbReference type="ARBA" id="ARBA00022603"/>
    </source>
</evidence>
<reference evidence="13 14" key="1">
    <citation type="journal article" date="2015" name="Genome Announc.">
        <title>Expanding the biotechnology potential of lactobacilli through comparative genomics of 213 strains and associated genera.</title>
        <authorList>
            <person name="Sun Z."/>
            <person name="Harris H.M."/>
            <person name="McCann A."/>
            <person name="Guo C."/>
            <person name="Argimon S."/>
            <person name="Zhang W."/>
            <person name="Yang X."/>
            <person name="Jeffery I.B."/>
            <person name="Cooney J.C."/>
            <person name="Kagawa T.F."/>
            <person name="Liu W."/>
            <person name="Song Y."/>
            <person name="Salvetti E."/>
            <person name="Wrobel A."/>
            <person name="Rasinkangas P."/>
            <person name="Parkhill J."/>
            <person name="Rea M.C."/>
            <person name="O'Sullivan O."/>
            <person name="Ritari J."/>
            <person name="Douillard F.P."/>
            <person name="Paul Ross R."/>
            <person name="Yang R."/>
            <person name="Briner A.E."/>
            <person name="Felis G.E."/>
            <person name="de Vos W.M."/>
            <person name="Barrangou R."/>
            <person name="Klaenhammer T.R."/>
            <person name="Caufield P.W."/>
            <person name="Cui Y."/>
            <person name="Zhang H."/>
            <person name="O'Toole P.W."/>
        </authorList>
    </citation>
    <scope>NUCLEOTIDE SEQUENCE [LARGE SCALE GENOMIC DNA]</scope>
    <source>
        <strain evidence="13 14">DSM 5007</strain>
    </source>
</reference>
<keyword evidence="9" id="KW-0010">Activator</keyword>
<evidence type="ECO:0000256" key="6">
    <source>
        <dbReference type="ARBA" id="ARBA00022833"/>
    </source>
</evidence>
<evidence type="ECO:0000256" key="8">
    <source>
        <dbReference type="ARBA" id="ARBA00023125"/>
    </source>
</evidence>
<evidence type="ECO:0000256" key="9">
    <source>
        <dbReference type="ARBA" id="ARBA00023159"/>
    </source>
</evidence>
<dbReference type="SUPFAM" id="SSF46689">
    <property type="entry name" value="Homeodomain-like"/>
    <property type="match status" value="2"/>
</dbReference>
<dbReference type="PATRIC" id="fig|1423807.3.peg.2264"/>
<sequence>MKPNQQQWQAIVTNDGAFDNSFCYAVKTTGIFCRPSCPSKLPNQDNVAIYQSTADAIKAGYRPCKRCRPLQSHAPSEIWLAEVNQIIDDTYNQDLNLQKLANMVHTSPSYLRHEYKHLAGLTPQQKINNVRLCAAQNLLLNSNESVTNIGFTVGITSTAYFIKQFRDRFGISPGQYRSTHTARVLQH</sequence>
<name>A0A0R1W5A5_9LACO</name>
<dbReference type="EMBL" id="AZGF01000006">
    <property type="protein sequence ID" value="KRM12690.1"/>
    <property type="molecule type" value="Genomic_DNA"/>
</dbReference>
<comment type="caution">
    <text evidence="13">The sequence shown here is derived from an EMBL/GenBank/DDBJ whole genome shotgun (WGS) entry which is preliminary data.</text>
</comment>
<dbReference type="Gene3D" id="3.40.10.10">
    <property type="entry name" value="DNA Methylphosphotriester Repair Domain"/>
    <property type="match status" value="1"/>
</dbReference>
<keyword evidence="6" id="KW-0862">Zinc</keyword>
<keyword evidence="8" id="KW-0238">DNA-binding</keyword>
<keyword evidence="11" id="KW-0234">DNA repair</keyword>
<evidence type="ECO:0000256" key="7">
    <source>
        <dbReference type="ARBA" id="ARBA00023015"/>
    </source>
</evidence>
<evidence type="ECO:0000256" key="3">
    <source>
        <dbReference type="ARBA" id="ARBA00022679"/>
    </source>
</evidence>
<dbReference type="PROSITE" id="PS01124">
    <property type="entry name" value="HTH_ARAC_FAMILY_2"/>
    <property type="match status" value="1"/>
</dbReference>
<dbReference type="Proteomes" id="UP000051820">
    <property type="component" value="Unassembled WGS sequence"/>
</dbReference>
<evidence type="ECO:0000256" key="11">
    <source>
        <dbReference type="ARBA" id="ARBA00023204"/>
    </source>
</evidence>
<dbReference type="PRINTS" id="PR00032">
    <property type="entry name" value="HTHARAC"/>
</dbReference>
<accession>A0A0R1W5A5</accession>
<dbReference type="InterPro" id="IPR020449">
    <property type="entry name" value="Tscrpt_reg_AraC-type_HTH"/>
</dbReference>
<keyword evidence="2" id="KW-0489">Methyltransferase</keyword>
<dbReference type="RefSeq" id="WP_010620947.1">
    <property type="nucleotide sequence ID" value="NZ_AZGF01000006.1"/>
</dbReference>
<keyword evidence="10" id="KW-0804">Transcription</keyword>
<dbReference type="OrthoDB" id="9802228at2"/>
<proteinExistence type="predicted"/>
<evidence type="ECO:0000256" key="1">
    <source>
        <dbReference type="ARBA" id="ARBA00001947"/>
    </source>
</evidence>
<dbReference type="GO" id="GO:0003700">
    <property type="term" value="F:DNA-binding transcription factor activity"/>
    <property type="evidence" value="ECO:0007669"/>
    <property type="project" value="InterPro"/>
</dbReference>
<keyword evidence="14" id="KW-1185">Reference proteome</keyword>
<organism evidence="13 14">
    <name type="scientific">Paucilactobacillus suebicus DSM 5007 = KCTC 3549</name>
    <dbReference type="NCBI Taxonomy" id="1423807"/>
    <lineage>
        <taxon>Bacteria</taxon>
        <taxon>Bacillati</taxon>
        <taxon>Bacillota</taxon>
        <taxon>Bacilli</taxon>
        <taxon>Lactobacillales</taxon>
        <taxon>Lactobacillaceae</taxon>
        <taxon>Paucilactobacillus</taxon>
    </lineage>
</organism>
<comment type="cofactor">
    <cofactor evidence="1">
        <name>Zn(2+)</name>
        <dbReference type="ChEBI" id="CHEBI:29105"/>
    </cofactor>
</comment>
<dbReference type="PANTHER" id="PTHR43280:SF28">
    <property type="entry name" value="HTH-TYPE TRANSCRIPTIONAL ACTIVATOR RHAS"/>
    <property type="match status" value="1"/>
</dbReference>
<dbReference type="Pfam" id="PF12833">
    <property type="entry name" value="HTH_18"/>
    <property type="match status" value="1"/>
</dbReference>
<evidence type="ECO:0000256" key="10">
    <source>
        <dbReference type="ARBA" id="ARBA00023163"/>
    </source>
</evidence>
<protein>
    <submittedName>
        <fullName evidence="13">Methylphosphotriester-DNA alkyltransferase</fullName>
    </submittedName>
</protein>
<dbReference type="GO" id="GO:0008168">
    <property type="term" value="F:methyltransferase activity"/>
    <property type="evidence" value="ECO:0007669"/>
    <property type="project" value="UniProtKB-KW"/>
</dbReference>
<evidence type="ECO:0000256" key="5">
    <source>
        <dbReference type="ARBA" id="ARBA00022763"/>
    </source>
</evidence>
<dbReference type="SMART" id="SM00342">
    <property type="entry name" value="HTH_ARAC"/>
    <property type="match status" value="1"/>
</dbReference>
<gene>
    <name evidence="13" type="ORF">FD16_GL002205</name>
</gene>
<dbReference type="InterPro" id="IPR004026">
    <property type="entry name" value="Ada_DNA_repair_Zn-bd"/>
</dbReference>
<dbReference type="InterPro" id="IPR018060">
    <property type="entry name" value="HTH_AraC"/>
</dbReference>
<dbReference type="Pfam" id="PF02805">
    <property type="entry name" value="Ada_Zn_binding"/>
    <property type="match status" value="1"/>
</dbReference>
<dbReference type="PROSITE" id="PS00041">
    <property type="entry name" value="HTH_ARAC_FAMILY_1"/>
    <property type="match status" value="1"/>
</dbReference>
<dbReference type="InterPro" id="IPR016220">
    <property type="entry name" value="Me-P-triester_DNA_alkyl-Trfase"/>
</dbReference>
<keyword evidence="4" id="KW-0479">Metal-binding</keyword>
<dbReference type="InterPro" id="IPR035451">
    <property type="entry name" value="Ada-like_dom_sf"/>
</dbReference>
<keyword evidence="3 13" id="KW-0808">Transferase</keyword>
<feature type="domain" description="HTH araC/xylS-type" evidence="12">
    <location>
        <begin position="81"/>
        <end position="179"/>
    </location>
</feature>
<dbReference type="InterPro" id="IPR009057">
    <property type="entry name" value="Homeodomain-like_sf"/>
</dbReference>
<dbReference type="GO" id="GO:0008270">
    <property type="term" value="F:zinc ion binding"/>
    <property type="evidence" value="ECO:0007669"/>
    <property type="project" value="InterPro"/>
</dbReference>
<dbReference type="GO" id="GO:0043565">
    <property type="term" value="F:sequence-specific DNA binding"/>
    <property type="evidence" value="ECO:0007669"/>
    <property type="project" value="InterPro"/>
</dbReference>
<dbReference type="GO" id="GO:0032259">
    <property type="term" value="P:methylation"/>
    <property type="evidence" value="ECO:0007669"/>
    <property type="project" value="UniProtKB-KW"/>
</dbReference>
<dbReference type="GO" id="GO:0006281">
    <property type="term" value="P:DNA repair"/>
    <property type="evidence" value="ECO:0007669"/>
    <property type="project" value="UniProtKB-KW"/>
</dbReference>
<dbReference type="AlphaFoldDB" id="A0A0R1W5A5"/>
<evidence type="ECO:0000313" key="13">
    <source>
        <dbReference type="EMBL" id="KRM12690.1"/>
    </source>
</evidence>
<evidence type="ECO:0000256" key="4">
    <source>
        <dbReference type="ARBA" id="ARBA00022723"/>
    </source>
</evidence>
<dbReference type="PIRSF" id="PIRSF000408">
    <property type="entry name" value="Alkyltransferas_AdaA"/>
    <property type="match status" value="1"/>
</dbReference>
<evidence type="ECO:0000259" key="12">
    <source>
        <dbReference type="PROSITE" id="PS01124"/>
    </source>
</evidence>
<dbReference type="eggNOG" id="COG2169">
    <property type="taxonomic scope" value="Bacteria"/>
</dbReference>
<keyword evidence="7" id="KW-0805">Transcription regulation</keyword>
<dbReference type="Gene3D" id="1.10.10.60">
    <property type="entry name" value="Homeodomain-like"/>
    <property type="match status" value="2"/>
</dbReference>
<dbReference type="InterPro" id="IPR018062">
    <property type="entry name" value="HTH_AraC-typ_CS"/>
</dbReference>
<keyword evidence="5" id="KW-0227">DNA damage</keyword>
<evidence type="ECO:0000313" key="14">
    <source>
        <dbReference type="Proteomes" id="UP000051820"/>
    </source>
</evidence>
<dbReference type="STRING" id="1423807.FD16_GL002205"/>
<dbReference type="SUPFAM" id="SSF57884">
    <property type="entry name" value="Ada DNA repair protein, N-terminal domain (N-Ada 10)"/>
    <property type="match status" value="1"/>
</dbReference>